<dbReference type="SUPFAM" id="SSF53254">
    <property type="entry name" value="Phosphoglycerate mutase-like"/>
    <property type="match status" value="1"/>
</dbReference>
<keyword evidence="3" id="KW-1185">Reference proteome</keyword>
<dbReference type="AlphaFoldDB" id="A0A0F6RCE9"/>
<reference evidence="2 3" key="1">
    <citation type="submission" date="2015-02" db="EMBL/GenBank/DDBJ databases">
        <title>Complete genome sequence of Kangiella geojedonensis strain YCS-5T.</title>
        <authorList>
            <person name="Kim K.M."/>
        </authorList>
    </citation>
    <scope>NUCLEOTIDE SEQUENCE [LARGE SCALE GENOMIC DNA]</scope>
    <source>
        <strain evidence="2 3">YCS-5</strain>
    </source>
</reference>
<dbReference type="OrthoDB" id="3296006at2"/>
<dbReference type="Gene3D" id="3.40.50.1240">
    <property type="entry name" value="Phosphoglycerate mutase-like"/>
    <property type="match status" value="1"/>
</dbReference>
<keyword evidence="1" id="KW-0732">Signal</keyword>
<feature type="chain" id="PRO_5002509330" description="Phosphoglycerate mutase" evidence="1">
    <location>
        <begin position="23"/>
        <end position="191"/>
    </location>
</feature>
<dbReference type="EMBL" id="CP010975">
    <property type="protein sequence ID" value="AKE51996.1"/>
    <property type="molecule type" value="Genomic_DNA"/>
</dbReference>
<proteinExistence type="predicted"/>
<evidence type="ECO:0008006" key="4">
    <source>
        <dbReference type="Google" id="ProtNLM"/>
    </source>
</evidence>
<organism evidence="2 3">
    <name type="scientific">Kangiella geojedonensis</name>
    <dbReference type="NCBI Taxonomy" id="914150"/>
    <lineage>
        <taxon>Bacteria</taxon>
        <taxon>Pseudomonadati</taxon>
        <taxon>Pseudomonadota</taxon>
        <taxon>Gammaproteobacteria</taxon>
        <taxon>Kangiellales</taxon>
        <taxon>Kangiellaceae</taxon>
        <taxon>Kangiella</taxon>
    </lineage>
</organism>
<dbReference type="Proteomes" id="UP000034071">
    <property type="component" value="Chromosome"/>
</dbReference>
<gene>
    <name evidence="2" type="ORF">TQ33_1034</name>
</gene>
<dbReference type="CDD" id="cd07067">
    <property type="entry name" value="HP_PGM_like"/>
    <property type="match status" value="1"/>
</dbReference>
<evidence type="ECO:0000313" key="3">
    <source>
        <dbReference type="Proteomes" id="UP000034071"/>
    </source>
</evidence>
<dbReference type="RefSeq" id="WP_046561115.1">
    <property type="nucleotide sequence ID" value="NZ_CP010975.1"/>
</dbReference>
<accession>A0A0F6RCE9</accession>
<dbReference type="PATRIC" id="fig|914150.5.peg.1048"/>
<dbReference type="STRING" id="914150.TQ33_1034"/>
<protein>
    <recommendedName>
        <fullName evidence="4">Phosphoglycerate mutase</fullName>
    </recommendedName>
</protein>
<dbReference type="HOGENOM" id="CLU_1419788_0_0_6"/>
<dbReference type="KEGG" id="kge:TQ33_1034"/>
<sequence>MRRLITATVCLATMVLSPKVMALDEKSGCNDYDVFVLRHLEKANDGTRDPSLNSIGKKNAKTLAALPIIKEASHSFYTPYKRTYETLEFIDTEKSVYDPMQTEKLVRKIKDQHCGETVLVVGHSNTVPAIIKALGGSFDIRYAGQKLSSDPVIMLNEKDYGSVFRVTFHNERIHQQLYHINSSSEQTRKKR</sequence>
<feature type="signal peptide" evidence="1">
    <location>
        <begin position="1"/>
        <end position="22"/>
    </location>
</feature>
<dbReference type="InterPro" id="IPR013078">
    <property type="entry name" value="His_Pase_superF_clade-1"/>
</dbReference>
<evidence type="ECO:0000256" key="1">
    <source>
        <dbReference type="SAM" id="SignalP"/>
    </source>
</evidence>
<evidence type="ECO:0000313" key="2">
    <source>
        <dbReference type="EMBL" id="AKE51996.1"/>
    </source>
</evidence>
<dbReference type="InterPro" id="IPR029033">
    <property type="entry name" value="His_PPase_superfam"/>
</dbReference>
<name>A0A0F6RCE9_9GAMM</name>